<evidence type="ECO:0000256" key="4">
    <source>
        <dbReference type="ARBA" id="ARBA00023163"/>
    </source>
</evidence>
<sequence length="327" mass="36897">MKEEKVKLLAQVAYMHFVEGKSQSDIAKELGIYRTTISRMVKQARNEGIVEIKIHHFDQALYSLERHLKEIYGLKYISIVASRIEDTEATRDELLAVEAAAFLKSKIESKNIVGLAWGATIGETIAKLENRKNVQATFVPIVGGPSHINSRYHVNTLVYEMSRKFEGKSLFVNATVVQESRELKEGILGSNYFSELRHYWRQLDVAVVGIGGPLHAKESQWRDLLSSADYEELTLREAVGDCCCRFFDGEGKVLKGSLDGRTIGVELEQLSEVPIAVGIARSKTKARGILAMIKKQFINTLITDEETALEVLRLAKDPFYQEYLNRK</sequence>
<gene>
    <name evidence="6" type="ORF">I6N95_12400</name>
</gene>
<evidence type="ECO:0000259" key="5">
    <source>
        <dbReference type="Pfam" id="PF04198"/>
    </source>
</evidence>
<dbReference type="RefSeq" id="WP_209528354.1">
    <property type="nucleotide sequence ID" value="NZ_JAEEGA010000007.1"/>
</dbReference>
<dbReference type="InterPro" id="IPR007324">
    <property type="entry name" value="Sugar-bd_dom_put"/>
</dbReference>
<keyword evidence="4" id="KW-0804">Transcription</keyword>
<evidence type="ECO:0000313" key="6">
    <source>
        <dbReference type="EMBL" id="MBP1041811.1"/>
    </source>
</evidence>
<dbReference type="Gene3D" id="1.10.10.60">
    <property type="entry name" value="Homeodomain-like"/>
    <property type="match status" value="1"/>
</dbReference>
<keyword evidence="3" id="KW-0238">DNA-binding</keyword>
<dbReference type="SUPFAM" id="SSF46689">
    <property type="entry name" value="Homeodomain-like"/>
    <property type="match status" value="1"/>
</dbReference>
<evidence type="ECO:0000313" key="7">
    <source>
        <dbReference type="Proteomes" id="UP000674938"/>
    </source>
</evidence>
<name>A0A940PE37_9ENTE</name>
<dbReference type="InterPro" id="IPR009057">
    <property type="entry name" value="Homeodomain-like_sf"/>
</dbReference>
<accession>A0A940PE37</accession>
<evidence type="ECO:0000256" key="1">
    <source>
        <dbReference type="ARBA" id="ARBA00010466"/>
    </source>
</evidence>
<evidence type="ECO:0000256" key="3">
    <source>
        <dbReference type="ARBA" id="ARBA00023125"/>
    </source>
</evidence>
<evidence type="ECO:0000256" key="2">
    <source>
        <dbReference type="ARBA" id="ARBA00023015"/>
    </source>
</evidence>
<dbReference type="PANTHER" id="PTHR34294">
    <property type="entry name" value="TRANSCRIPTIONAL REGULATOR-RELATED"/>
    <property type="match status" value="1"/>
</dbReference>
<dbReference type="EMBL" id="JAEEGA010000007">
    <property type="protein sequence ID" value="MBP1041811.1"/>
    <property type="molecule type" value="Genomic_DNA"/>
</dbReference>
<dbReference type="PANTHER" id="PTHR34294:SF1">
    <property type="entry name" value="TRANSCRIPTIONAL REGULATOR LSRR"/>
    <property type="match status" value="1"/>
</dbReference>
<proteinExistence type="inferred from homology"/>
<dbReference type="SUPFAM" id="SSF100950">
    <property type="entry name" value="NagB/RpiA/CoA transferase-like"/>
    <property type="match status" value="1"/>
</dbReference>
<dbReference type="Gene3D" id="3.40.50.1360">
    <property type="match status" value="1"/>
</dbReference>
<dbReference type="Pfam" id="PF04198">
    <property type="entry name" value="Sugar-bind"/>
    <property type="match status" value="1"/>
</dbReference>
<comment type="caution">
    <text evidence="6">The sequence shown here is derived from an EMBL/GenBank/DDBJ whole genome shotgun (WGS) entry which is preliminary data.</text>
</comment>
<keyword evidence="2" id="KW-0805">Transcription regulation</keyword>
<dbReference type="AlphaFoldDB" id="A0A940PE37"/>
<dbReference type="InterPro" id="IPR051054">
    <property type="entry name" value="SorC_transcr_regulators"/>
</dbReference>
<reference evidence="6" key="1">
    <citation type="submission" date="2020-12" db="EMBL/GenBank/DDBJ databases">
        <title>Vagococcus allomyrinae sp. nov. and Enterococcus lavae sp. nov., isolated from the larvae of Allomyrina dichotoma.</title>
        <authorList>
            <person name="Lee S.D."/>
        </authorList>
    </citation>
    <scope>NUCLEOTIDE SEQUENCE</scope>
    <source>
        <strain evidence="6">BWB3-3</strain>
    </source>
</reference>
<dbReference type="Proteomes" id="UP000674938">
    <property type="component" value="Unassembled WGS sequence"/>
</dbReference>
<comment type="similarity">
    <text evidence="1">Belongs to the SorC transcriptional regulatory family.</text>
</comment>
<protein>
    <submittedName>
        <fullName evidence="6">Sugar-binding transcriptional regulator</fullName>
    </submittedName>
</protein>
<organism evidence="6 7">
    <name type="scientific">Vagococcus allomyrinae</name>
    <dbReference type="NCBI Taxonomy" id="2794353"/>
    <lineage>
        <taxon>Bacteria</taxon>
        <taxon>Bacillati</taxon>
        <taxon>Bacillota</taxon>
        <taxon>Bacilli</taxon>
        <taxon>Lactobacillales</taxon>
        <taxon>Enterococcaceae</taxon>
        <taxon>Vagococcus</taxon>
    </lineage>
</organism>
<dbReference type="GO" id="GO:0003677">
    <property type="term" value="F:DNA binding"/>
    <property type="evidence" value="ECO:0007669"/>
    <property type="project" value="UniProtKB-KW"/>
</dbReference>
<dbReference type="InterPro" id="IPR037171">
    <property type="entry name" value="NagB/RpiA_transferase-like"/>
</dbReference>
<keyword evidence="7" id="KW-1185">Reference proteome</keyword>
<dbReference type="GO" id="GO:0030246">
    <property type="term" value="F:carbohydrate binding"/>
    <property type="evidence" value="ECO:0007669"/>
    <property type="project" value="InterPro"/>
</dbReference>
<feature type="domain" description="Sugar-binding" evidence="5">
    <location>
        <begin position="62"/>
        <end position="312"/>
    </location>
</feature>